<dbReference type="OrthoDB" id="1489647at2"/>
<keyword evidence="2" id="KW-1185">Reference proteome</keyword>
<reference evidence="2" key="1">
    <citation type="submission" date="2017-02" db="EMBL/GenBank/DDBJ databases">
        <authorList>
            <person name="Varghese N."/>
            <person name="Submissions S."/>
        </authorList>
    </citation>
    <scope>NUCLEOTIDE SEQUENCE [LARGE SCALE GENOMIC DNA]</scope>
    <source>
        <strain evidence="2">DSM 24412</strain>
    </source>
</reference>
<dbReference type="AlphaFoldDB" id="A0A1T5HCT7"/>
<sequence>MLLTTSCDKEPLTVPNEVPEVVDPDPIYSEPELHEGMIQLGRQLENPYSVENMRKALRQLMDEGMLKSGSIDETDIETTHLYVRFLPADDTEMDLIQQDTTLVFYDHPLDFEILPGGIWYHDPSLPDTVITWQYVVLPHDYTIPEVKHELLAELFIIDEDETLLKSSGNFPKWELLESKAFELTGNMEDYLSTNELKSSRWTPAGRITVWDDVLKQQIAVEGAKVRARRWFTTHTGITDSNGHFRCNGSFKRKANYSIKWERSGWYIQERAGNVSILGVGAWVQTYYNGPKRKGDWNLQIGSATDRNNSMRYAHMHRALMRYFYLYRDGLSSPDVNSFFRSRLRVGYSSQTKTSSAIPYRNIAQQPHVYIYGRTTTGSWKPTNDIFAVTIHELAHVAHYKLIGRYSFSELWLNKDRRIIPESWAEAVEWRLTNIEYNEKGRWLNNDAARNYNHGKLGDGAGRQLWYKRNSKNGNWEYYTPLFIDLFDDHNQGNSASTIRPNDNVSGYTFRVLEQDVLRRTFGFSSLKTRLKQFKPVGVTDAQIDELVDFYSEL</sequence>
<dbReference type="RefSeq" id="WP_079557960.1">
    <property type="nucleotide sequence ID" value="NZ_CP021904.1"/>
</dbReference>
<protein>
    <submittedName>
        <fullName evidence="1">Uncharacterized protein</fullName>
    </submittedName>
</protein>
<dbReference type="KEGG" id="asx:CDL62_17030"/>
<dbReference type="EMBL" id="FUYV01000012">
    <property type="protein sequence ID" value="SKC18399.1"/>
    <property type="molecule type" value="Genomic_DNA"/>
</dbReference>
<proteinExistence type="predicted"/>
<dbReference type="Proteomes" id="UP000191055">
    <property type="component" value="Unassembled WGS sequence"/>
</dbReference>
<gene>
    <name evidence="1" type="ORF">SAMN03080601_02238</name>
</gene>
<organism evidence="1 2">
    <name type="scientific">Alkalitalea saponilacus</name>
    <dbReference type="NCBI Taxonomy" id="889453"/>
    <lineage>
        <taxon>Bacteria</taxon>
        <taxon>Pseudomonadati</taxon>
        <taxon>Bacteroidota</taxon>
        <taxon>Bacteroidia</taxon>
        <taxon>Marinilabiliales</taxon>
        <taxon>Marinilabiliaceae</taxon>
        <taxon>Alkalitalea</taxon>
    </lineage>
</organism>
<evidence type="ECO:0000313" key="1">
    <source>
        <dbReference type="EMBL" id="SKC18399.1"/>
    </source>
</evidence>
<dbReference type="KEGG" id="asx:CDL62_17105"/>
<name>A0A1T5HCT7_9BACT</name>
<accession>A0A1T5HCT7</accession>
<evidence type="ECO:0000313" key="2">
    <source>
        <dbReference type="Proteomes" id="UP000191055"/>
    </source>
</evidence>